<feature type="region of interest" description="Disordered" evidence="1">
    <location>
        <begin position="403"/>
        <end position="429"/>
    </location>
</feature>
<dbReference type="EMBL" id="AP027151">
    <property type="protein sequence ID" value="BDV42246.1"/>
    <property type="molecule type" value="Genomic_DNA"/>
</dbReference>
<evidence type="ECO:0000313" key="4">
    <source>
        <dbReference type="Proteomes" id="UP001317705"/>
    </source>
</evidence>
<feature type="domain" description="DUF4015" evidence="2">
    <location>
        <begin position="68"/>
        <end position="374"/>
    </location>
</feature>
<dbReference type="Pfam" id="PF13200">
    <property type="entry name" value="DUF4015"/>
    <property type="match status" value="1"/>
</dbReference>
<proteinExistence type="predicted"/>
<evidence type="ECO:0000313" key="3">
    <source>
        <dbReference type="EMBL" id="BDV42246.1"/>
    </source>
</evidence>
<name>A0ABN6VSV5_9BACT</name>
<dbReference type="InterPro" id="IPR017853">
    <property type="entry name" value="GH"/>
</dbReference>
<reference evidence="3 4" key="1">
    <citation type="submission" date="2022-12" db="EMBL/GenBank/DDBJ databases">
        <title>Polyphasic characterization of Geotalea uranireducens NIT-SL11 newly isolated from a complex of sewage sludge and microbially reduced graphene oxide.</title>
        <authorList>
            <person name="Xie L."/>
            <person name="Yoshida N."/>
            <person name="Meng L."/>
        </authorList>
    </citation>
    <scope>NUCLEOTIDE SEQUENCE [LARGE SCALE GENOMIC DNA]</scope>
    <source>
        <strain evidence="3 4">NIT-SL11</strain>
    </source>
</reference>
<sequence>MKNVIVILAVALVLVAAGAGAYYYSSSRGGAPVPAPASRAALVQPAPVPLQQPQQPAKRALLNQEVQGIYLSSWTAGVKRFYTLADLVATSQLNALVIDVKDSTGKVGYKSAVPLVAEIGAYEPRIRDLDAILKYCRDKHIHTIARIAVFQDPVLAKARPRLAVGSAGGGIWKDRKGLSWVDPAAREVWAYNVAIAKEVAARGFDEVQFDYVRFPTDGKLRALNYPVYRRNVPKHEVIKSFFQYVDRELKPVNVLVSADIFGLTVMAEDDLNIGQRIEDIADYVDFICPMIYPSHFPRGHLGLKNPADHPYLIIYDSCMRGLKRLEGKRAKMRPWLQDFKLGAVYDKGMILDQIRAARDARVAGFCMWNARNVYTDTAYRAPFPAPNPHPPLYDHLQAELNRPRKAKGGSQANAAEPGKALPIARKKNI</sequence>
<dbReference type="Proteomes" id="UP001317705">
    <property type="component" value="Chromosome"/>
</dbReference>
<evidence type="ECO:0000256" key="1">
    <source>
        <dbReference type="SAM" id="MobiDB-lite"/>
    </source>
</evidence>
<dbReference type="SUPFAM" id="SSF51445">
    <property type="entry name" value="(Trans)glycosidases"/>
    <property type="match status" value="1"/>
</dbReference>
<evidence type="ECO:0000259" key="2">
    <source>
        <dbReference type="Pfam" id="PF13200"/>
    </source>
</evidence>
<gene>
    <name evidence="3" type="ORF">GURASL_11690</name>
</gene>
<keyword evidence="4" id="KW-1185">Reference proteome</keyword>
<dbReference type="InterPro" id="IPR025275">
    <property type="entry name" value="DUF4015"/>
</dbReference>
<organism evidence="3 4">
    <name type="scientific">Geotalea uraniireducens</name>
    <dbReference type="NCBI Taxonomy" id="351604"/>
    <lineage>
        <taxon>Bacteria</taxon>
        <taxon>Pseudomonadati</taxon>
        <taxon>Thermodesulfobacteriota</taxon>
        <taxon>Desulfuromonadia</taxon>
        <taxon>Geobacterales</taxon>
        <taxon>Geobacteraceae</taxon>
        <taxon>Geotalea</taxon>
    </lineage>
</organism>
<protein>
    <recommendedName>
        <fullName evidence="2">DUF4015 domain-containing protein</fullName>
    </recommendedName>
</protein>
<dbReference type="RefSeq" id="WP_282002572.1">
    <property type="nucleotide sequence ID" value="NZ_AP027151.1"/>
</dbReference>
<dbReference type="Gene3D" id="3.20.20.80">
    <property type="entry name" value="Glycosidases"/>
    <property type="match status" value="1"/>
</dbReference>
<accession>A0ABN6VSV5</accession>